<dbReference type="GO" id="GO:0005524">
    <property type="term" value="F:ATP binding"/>
    <property type="evidence" value="ECO:0007669"/>
    <property type="project" value="UniProtKB-KW"/>
</dbReference>
<dbReference type="Gene3D" id="1.20.5.1930">
    <property type="match status" value="1"/>
</dbReference>
<evidence type="ECO:0000256" key="6">
    <source>
        <dbReference type="ARBA" id="ARBA00022777"/>
    </source>
</evidence>
<name>A0A7J5B2D8_9MICO</name>
<keyword evidence="12" id="KW-1185">Reference proteome</keyword>
<evidence type="ECO:0000256" key="3">
    <source>
        <dbReference type="ARBA" id="ARBA00022553"/>
    </source>
</evidence>
<organism evidence="11 12">
    <name type="scientific">Pseudoclavibacter terrae</name>
    <dbReference type="NCBI Taxonomy" id="1530195"/>
    <lineage>
        <taxon>Bacteria</taxon>
        <taxon>Bacillati</taxon>
        <taxon>Actinomycetota</taxon>
        <taxon>Actinomycetes</taxon>
        <taxon>Micrococcales</taxon>
        <taxon>Microbacteriaceae</taxon>
        <taxon>Pseudoclavibacter</taxon>
    </lineage>
</organism>
<keyword evidence="7" id="KW-0067">ATP-binding</keyword>
<dbReference type="Pfam" id="PF07730">
    <property type="entry name" value="HisKA_3"/>
    <property type="match status" value="1"/>
</dbReference>
<reference evidence="11 12" key="1">
    <citation type="submission" date="2019-09" db="EMBL/GenBank/DDBJ databases">
        <title>Phylogeny of genus Pseudoclavibacter and closely related genus.</title>
        <authorList>
            <person name="Li Y."/>
        </authorList>
    </citation>
    <scope>NUCLEOTIDE SEQUENCE [LARGE SCALE GENOMIC DNA]</scope>
    <source>
        <strain evidence="11 12">THG-MD12</strain>
    </source>
</reference>
<keyword evidence="9" id="KW-1133">Transmembrane helix</keyword>
<dbReference type="OrthoDB" id="5241784at2"/>
<evidence type="ECO:0000259" key="10">
    <source>
        <dbReference type="Pfam" id="PF07730"/>
    </source>
</evidence>
<dbReference type="AlphaFoldDB" id="A0A7J5B2D8"/>
<dbReference type="InterPro" id="IPR050482">
    <property type="entry name" value="Sensor_HK_TwoCompSys"/>
</dbReference>
<dbReference type="InterPro" id="IPR011712">
    <property type="entry name" value="Sig_transdc_His_kin_sub3_dim/P"/>
</dbReference>
<dbReference type="RefSeq" id="WP_151423857.1">
    <property type="nucleotide sequence ID" value="NZ_WBJX01000003.1"/>
</dbReference>
<sequence>MSTPRIGEIALARGVTATWWYTAVGVLVFVGFTISFWVLWTWAAPNLDATWRLPVTVAGGLAWLASAMLLLLDYRPSVLAVRDGEAHRPSSLHVLGLGLAAVSAALLGIGAASFVAVAAVIAFVLSVRPWTPGVRWRVVVGATIAVALVIFFEARTFGEQGIPGNAFAAPGLFILMTPSMTAFSLWWWEIVLELDRARAAESQLAATRERLRLANDVHDLQGHHLQVIALQLELAERLIAKYPAAAAEQIRAAQGAVNEARAGTRALATSFRGVPLPDELENAADLLRAAGHDVRMHVGAGTASAPADVLGPIVRESVTNVLKHGDGNRARIELTRDGDVWVYRMVNDAVGHGGSAAAGDGVRTDVAWGSGLTGMGERLEASGGDVEAWNDGTSFTVQVRLPVGHAPVAGTSGLPATTGEQA</sequence>
<evidence type="ECO:0000256" key="8">
    <source>
        <dbReference type="ARBA" id="ARBA00023012"/>
    </source>
</evidence>
<dbReference type="Gene3D" id="3.30.565.10">
    <property type="entry name" value="Histidine kinase-like ATPase, C-terminal domain"/>
    <property type="match status" value="1"/>
</dbReference>
<evidence type="ECO:0000256" key="5">
    <source>
        <dbReference type="ARBA" id="ARBA00022741"/>
    </source>
</evidence>
<evidence type="ECO:0000313" key="12">
    <source>
        <dbReference type="Proteomes" id="UP000490386"/>
    </source>
</evidence>
<dbReference type="GO" id="GO:0000155">
    <property type="term" value="F:phosphorelay sensor kinase activity"/>
    <property type="evidence" value="ECO:0007669"/>
    <property type="project" value="InterPro"/>
</dbReference>
<keyword evidence="8" id="KW-0902">Two-component regulatory system</keyword>
<dbReference type="Proteomes" id="UP000490386">
    <property type="component" value="Unassembled WGS sequence"/>
</dbReference>
<dbReference type="EMBL" id="WBJX01000003">
    <property type="protein sequence ID" value="KAB1637666.1"/>
    <property type="molecule type" value="Genomic_DNA"/>
</dbReference>
<evidence type="ECO:0000256" key="7">
    <source>
        <dbReference type="ARBA" id="ARBA00022840"/>
    </source>
</evidence>
<feature type="domain" description="Signal transduction histidine kinase subgroup 3 dimerisation and phosphoacceptor" evidence="10">
    <location>
        <begin position="209"/>
        <end position="273"/>
    </location>
</feature>
<keyword evidence="9" id="KW-0812">Transmembrane</keyword>
<evidence type="ECO:0000256" key="9">
    <source>
        <dbReference type="SAM" id="Phobius"/>
    </source>
</evidence>
<dbReference type="PANTHER" id="PTHR24421:SF10">
    <property type="entry name" value="NITRATE_NITRITE SENSOR PROTEIN NARQ"/>
    <property type="match status" value="1"/>
</dbReference>
<dbReference type="PANTHER" id="PTHR24421">
    <property type="entry name" value="NITRATE/NITRITE SENSOR PROTEIN NARX-RELATED"/>
    <property type="match status" value="1"/>
</dbReference>
<comment type="catalytic activity">
    <reaction evidence="1">
        <text>ATP + protein L-histidine = ADP + protein N-phospho-L-histidine.</text>
        <dbReference type="EC" id="2.7.13.3"/>
    </reaction>
</comment>
<protein>
    <recommendedName>
        <fullName evidence="2">histidine kinase</fullName>
        <ecNumber evidence="2">2.7.13.3</ecNumber>
    </recommendedName>
</protein>
<evidence type="ECO:0000256" key="1">
    <source>
        <dbReference type="ARBA" id="ARBA00000085"/>
    </source>
</evidence>
<dbReference type="EC" id="2.7.13.3" evidence="2"/>
<evidence type="ECO:0000256" key="2">
    <source>
        <dbReference type="ARBA" id="ARBA00012438"/>
    </source>
</evidence>
<keyword evidence="3" id="KW-0597">Phosphoprotein</keyword>
<feature type="transmembrane region" description="Helical" evidence="9">
    <location>
        <begin position="136"/>
        <end position="154"/>
    </location>
</feature>
<feature type="transmembrane region" description="Helical" evidence="9">
    <location>
        <begin position="55"/>
        <end position="74"/>
    </location>
</feature>
<gene>
    <name evidence="11" type="ORF">F8O03_10645</name>
</gene>
<dbReference type="GO" id="GO:0016020">
    <property type="term" value="C:membrane"/>
    <property type="evidence" value="ECO:0007669"/>
    <property type="project" value="InterPro"/>
</dbReference>
<keyword evidence="6 11" id="KW-0418">Kinase</keyword>
<dbReference type="InterPro" id="IPR036890">
    <property type="entry name" value="HATPase_C_sf"/>
</dbReference>
<accession>A0A7J5B2D8</accession>
<keyword evidence="9" id="KW-0472">Membrane</keyword>
<feature type="transmembrane region" description="Helical" evidence="9">
    <location>
        <begin position="94"/>
        <end position="124"/>
    </location>
</feature>
<evidence type="ECO:0000256" key="4">
    <source>
        <dbReference type="ARBA" id="ARBA00022679"/>
    </source>
</evidence>
<dbReference type="GO" id="GO:0046983">
    <property type="term" value="F:protein dimerization activity"/>
    <property type="evidence" value="ECO:0007669"/>
    <property type="project" value="InterPro"/>
</dbReference>
<comment type="caution">
    <text evidence="11">The sequence shown here is derived from an EMBL/GenBank/DDBJ whole genome shotgun (WGS) entry which is preliminary data.</text>
</comment>
<feature type="transmembrane region" description="Helical" evidence="9">
    <location>
        <begin position="166"/>
        <end position="188"/>
    </location>
</feature>
<dbReference type="CDD" id="cd16917">
    <property type="entry name" value="HATPase_UhpB-NarQ-NarX-like"/>
    <property type="match status" value="1"/>
</dbReference>
<keyword evidence="4" id="KW-0808">Transferase</keyword>
<keyword evidence="5" id="KW-0547">Nucleotide-binding</keyword>
<dbReference type="SUPFAM" id="SSF55874">
    <property type="entry name" value="ATPase domain of HSP90 chaperone/DNA topoisomerase II/histidine kinase"/>
    <property type="match status" value="1"/>
</dbReference>
<proteinExistence type="predicted"/>
<feature type="transmembrane region" description="Helical" evidence="9">
    <location>
        <begin position="20"/>
        <end position="43"/>
    </location>
</feature>
<evidence type="ECO:0000313" key="11">
    <source>
        <dbReference type="EMBL" id="KAB1637666.1"/>
    </source>
</evidence>